<dbReference type="EMBL" id="CP106753">
    <property type="protein sequence ID" value="UXY13862.1"/>
    <property type="molecule type" value="Genomic_DNA"/>
</dbReference>
<proteinExistence type="predicted"/>
<evidence type="ECO:0000313" key="2">
    <source>
        <dbReference type="Proteomes" id="UP001061302"/>
    </source>
</evidence>
<organism evidence="1 2">
    <name type="scientific">Chitiniphilus purpureus</name>
    <dbReference type="NCBI Taxonomy" id="2981137"/>
    <lineage>
        <taxon>Bacteria</taxon>
        <taxon>Pseudomonadati</taxon>
        <taxon>Pseudomonadota</taxon>
        <taxon>Betaproteobacteria</taxon>
        <taxon>Neisseriales</taxon>
        <taxon>Chitinibacteraceae</taxon>
        <taxon>Chitiniphilus</taxon>
    </lineage>
</organism>
<protein>
    <submittedName>
        <fullName evidence="1">Uncharacterized protein</fullName>
    </submittedName>
</protein>
<name>A0ABY6DIK3_9NEIS</name>
<evidence type="ECO:0000313" key="1">
    <source>
        <dbReference type="EMBL" id="UXY13862.1"/>
    </source>
</evidence>
<dbReference type="Gene3D" id="2.40.10.180">
    <property type="entry name" value="Phage tail proteins"/>
    <property type="match status" value="1"/>
</dbReference>
<dbReference type="RefSeq" id="WP_263123140.1">
    <property type="nucleotide sequence ID" value="NZ_CP106753.1"/>
</dbReference>
<keyword evidence="2" id="KW-1185">Reference proteome</keyword>
<dbReference type="InterPro" id="IPR053734">
    <property type="entry name" value="Phage_Head-Tail_Connect_sf"/>
</dbReference>
<gene>
    <name evidence="1" type="ORF">N8I74_11065</name>
</gene>
<sequence length="101" mass="10826">MFDAALRRLNAAAARRLANGVATLQGRDVLGHFDAEYAEALDYASGRRPVFQCDAAALPALPFEGDAISIQSTGGVPLFTGVIRRVEPDGAGWLVLWLQEL</sequence>
<dbReference type="Proteomes" id="UP001061302">
    <property type="component" value="Chromosome"/>
</dbReference>
<accession>A0ABY6DIK3</accession>
<reference evidence="1" key="1">
    <citation type="submission" date="2022-10" db="EMBL/GenBank/DDBJ databases">
        <title>Chitiniphilus purpureus sp. nov., a novel chitin-degrading bacterium isolated from crawfish pond sediment.</title>
        <authorList>
            <person name="Li K."/>
        </authorList>
    </citation>
    <scope>NUCLEOTIDE SEQUENCE</scope>
    <source>
        <strain evidence="1">CD1</strain>
    </source>
</reference>